<keyword evidence="4 8" id="KW-0227">DNA damage</keyword>
<evidence type="ECO:0000256" key="4">
    <source>
        <dbReference type="ARBA" id="ARBA00022763"/>
    </source>
</evidence>
<evidence type="ECO:0000256" key="7">
    <source>
        <dbReference type="ARBA" id="ARBA00033409"/>
    </source>
</evidence>
<comment type="similarity">
    <text evidence="2 8">Belongs to the RecO family.</text>
</comment>
<dbReference type="Pfam" id="PF11967">
    <property type="entry name" value="RecO_N"/>
    <property type="match status" value="1"/>
</dbReference>
<dbReference type="InterPro" id="IPR037278">
    <property type="entry name" value="ARFGAP/RecO"/>
</dbReference>
<dbReference type="InterPro" id="IPR042242">
    <property type="entry name" value="RecO_C"/>
</dbReference>
<accession>A0ABU2ZWG5</accession>
<evidence type="ECO:0000313" key="10">
    <source>
        <dbReference type="EMBL" id="MDT0596591.1"/>
    </source>
</evidence>
<proteinExistence type="inferred from homology"/>
<dbReference type="Proteomes" id="UP001253545">
    <property type="component" value="Unassembled WGS sequence"/>
</dbReference>
<evidence type="ECO:0000256" key="8">
    <source>
        <dbReference type="HAMAP-Rule" id="MF_00201"/>
    </source>
</evidence>
<sequence>MKMQSILSGYVLHKRPYRETSMLVDFFSLEQGLIRTIVKGVRGNSKSDRKSLLQSFQKVEFTLAGRGQLKNLGRIESLNLRSNLIGNQLYCGMYINEVLSRCLPEAEPVSEIFDDYEQSLLSLSQVSTTQLSDIEPILRIFELNMLQTLGYLPDFSVEANTGEPILPELFYTFDAQSGFHLSHANAAMPYTGKVILDIADGKMSRDSTVVDRVDEQKASVDELILRRAAKQICRQAMRQLLGQKPLKSRELFIQG</sequence>
<dbReference type="NCBIfam" id="TIGR00613">
    <property type="entry name" value="reco"/>
    <property type="match status" value="1"/>
</dbReference>
<comment type="caution">
    <text evidence="10">The sequence shown here is derived from an EMBL/GenBank/DDBJ whole genome shotgun (WGS) entry which is preliminary data.</text>
</comment>
<dbReference type="Gene3D" id="1.20.1440.120">
    <property type="entry name" value="Recombination protein O, C-terminal domain"/>
    <property type="match status" value="1"/>
</dbReference>
<dbReference type="RefSeq" id="WP_311370114.1">
    <property type="nucleotide sequence ID" value="NZ_JAVRHX010000008.1"/>
</dbReference>
<evidence type="ECO:0000256" key="1">
    <source>
        <dbReference type="ARBA" id="ARBA00003065"/>
    </source>
</evidence>
<keyword evidence="11" id="KW-1185">Reference proteome</keyword>
<dbReference type="Pfam" id="PF02565">
    <property type="entry name" value="RecO_C"/>
    <property type="match status" value="1"/>
</dbReference>
<keyword evidence="5 8" id="KW-0233">DNA recombination</keyword>
<dbReference type="PANTHER" id="PTHR33991">
    <property type="entry name" value="DNA REPAIR PROTEIN RECO"/>
    <property type="match status" value="1"/>
</dbReference>
<dbReference type="InterPro" id="IPR022572">
    <property type="entry name" value="DNA_rep/recomb_RecO_N"/>
</dbReference>
<dbReference type="SUPFAM" id="SSF57863">
    <property type="entry name" value="ArfGap/RecO-like zinc finger"/>
    <property type="match status" value="1"/>
</dbReference>
<comment type="function">
    <text evidence="1 8">Involved in DNA repair and RecF pathway recombination.</text>
</comment>
<evidence type="ECO:0000256" key="5">
    <source>
        <dbReference type="ARBA" id="ARBA00023172"/>
    </source>
</evidence>
<dbReference type="InterPro" id="IPR003717">
    <property type="entry name" value="RecO"/>
</dbReference>
<evidence type="ECO:0000259" key="9">
    <source>
        <dbReference type="Pfam" id="PF11967"/>
    </source>
</evidence>
<dbReference type="SUPFAM" id="SSF50249">
    <property type="entry name" value="Nucleic acid-binding proteins"/>
    <property type="match status" value="1"/>
</dbReference>
<evidence type="ECO:0000256" key="3">
    <source>
        <dbReference type="ARBA" id="ARBA00021310"/>
    </source>
</evidence>
<keyword evidence="6 8" id="KW-0234">DNA repair</keyword>
<reference evidence="10 11" key="1">
    <citation type="submission" date="2023-09" db="EMBL/GenBank/DDBJ databases">
        <authorList>
            <person name="Rey-Velasco X."/>
        </authorList>
    </citation>
    <scope>NUCLEOTIDE SEQUENCE [LARGE SCALE GENOMIC DNA]</scope>
    <source>
        <strain evidence="10 11">P117</strain>
    </source>
</reference>
<dbReference type="Gene3D" id="2.40.50.140">
    <property type="entry name" value="Nucleic acid-binding proteins"/>
    <property type="match status" value="1"/>
</dbReference>
<gene>
    <name evidence="8 10" type="primary">recO</name>
    <name evidence="10" type="ORF">RM552_17170</name>
</gene>
<dbReference type="EMBL" id="JAVRHX010000008">
    <property type="protein sequence ID" value="MDT0596591.1"/>
    <property type="molecule type" value="Genomic_DNA"/>
</dbReference>
<evidence type="ECO:0000256" key="2">
    <source>
        <dbReference type="ARBA" id="ARBA00007452"/>
    </source>
</evidence>
<evidence type="ECO:0000256" key="6">
    <source>
        <dbReference type="ARBA" id="ARBA00023204"/>
    </source>
</evidence>
<feature type="domain" description="DNA replication/recombination mediator RecO N-terminal" evidence="9">
    <location>
        <begin position="5"/>
        <end position="79"/>
    </location>
</feature>
<protein>
    <recommendedName>
        <fullName evidence="3 8">DNA repair protein RecO</fullName>
    </recommendedName>
    <alternativeName>
        <fullName evidence="7 8">Recombination protein O</fullName>
    </alternativeName>
</protein>
<dbReference type="PANTHER" id="PTHR33991:SF1">
    <property type="entry name" value="DNA REPAIR PROTEIN RECO"/>
    <property type="match status" value="1"/>
</dbReference>
<organism evidence="10 11">
    <name type="scientific">Glaciecola petra</name>
    <dbReference type="NCBI Taxonomy" id="3075602"/>
    <lineage>
        <taxon>Bacteria</taxon>
        <taxon>Pseudomonadati</taxon>
        <taxon>Pseudomonadota</taxon>
        <taxon>Gammaproteobacteria</taxon>
        <taxon>Alteromonadales</taxon>
        <taxon>Alteromonadaceae</taxon>
        <taxon>Glaciecola</taxon>
    </lineage>
</organism>
<dbReference type="HAMAP" id="MF_00201">
    <property type="entry name" value="RecO"/>
    <property type="match status" value="1"/>
</dbReference>
<name>A0ABU2ZWG5_9ALTE</name>
<dbReference type="InterPro" id="IPR012340">
    <property type="entry name" value="NA-bd_OB-fold"/>
</dbReference>
<evidence type="ECO:0000313" key="11">
    <source>
        <dbReference type="Proteomes" id="UP001253545"/>
    </source>
</evidence>